<protein>
    <submittedName>
        <fullName evidence="3">TFIIS central domain-containing protein</fullName>
    </submittedName>
</protein>
<dbReference type="WBParaSite" id="HPBE_0000336801-mRNA-1">
    <property type="protein sequence ID" value="HPBE_0000336801-mRNA-1"/>
    <property type="gene ID" value="HPBE_0000336801"/>
</dbReference>
<evidence type="ECO:0000313" key="1">
    <source>
        <dbReference type="EMBL" id="VDO34088.1"/>
    </source>
</evidence>
<dbReference type="Proteomes" id="UP000050761">
    <property type="component" value="Unassembled WGS sequence"/>
</dbReference>
<dbReference type="OrthoDB" id="5805078at2759"/>
<dbReference type="EMBL" id="UZAH01008329">
    <property type="protein sequence ID" value="VDO34088.1"/>
    <property type="molecule type" value="Genomic_DNA"/>
</dbReference>
<organism evidence="2 3">
    <name type="scientific">Heligmosomoides polygyrus</name>
    <name type="common">Parasitic roundworm</name>
    <dbReference type="NCBI Taxonomy" id="6339"/>
    <lineage>
        <taxon>Eukaryota</taxon>
        <taxon>Metazoa</taxon>
        <taxon>Ecdysozoa</taxon>
        <taxon>Nematoda</taxon>
        <taxon>Chromadorea</taxon>
        <taxon>Rhabditida</taxon>
        <taxon>Rhabditina</taxon>
        <taxon>Rhabditomorpha</taxon>
        <taxon>Strongyloidea</taxon>
        <taxon>Heligmosomidae</taxon>
        <taxon>Heligmosomoides</taxon>
    </lineage>
</organism>
<dbReference type="AlphaFoldDB" id="A0A183FB26"/>
<keyword evidence="2" id="KW-1185">Reference proteome</keyword>
<evidence type="ECO:0000313" key="3">
    <source>
        <dbReference type="WBParaSite" id="HPBE_0000336801-mRNA-1"/>
    </source>
</evidence>
<evidence type="ECO:0000313" key="2">
    <source>
        <dbReference type="Proteomes" id="UP000050761"/>
    </source>
</evidence>
<proteinExistence type="predicted"/>
<reference evidence="1 2" key="1">
    <citation type="submission" date="2018-11" db="EMBL/GenBank/DDBJ databases">
        <authorList>
            <consortium name="Pathogen Informatics"/>
        </authorList>
    </citation>
    <scope>NUCLEOTIDE SEQUENCE [LARGE SCALE GENOMIC DNA]</scope>
</reference>
<accession>A0A3P7XX30</accession>
<gene>
    <name evidence="1" type="ORF">HPBE_LOCUS3369</name>
</gene>
<accession>A0A183FB26</accession>
<name>A0A183FB26_HELPZ</name>
<reference evidence="3" key="2">
    <citation type="submission" date="2019-09" db="UniProtKB">
        <authorList>
            <consortium name="WormBaseParasite"/>
        </authorList>
    </citation>
    <scope>IDENTIFICATION</scope>
</reference>
<sequence length="122" mass="13186">MASTALGFYIKLINELYSTPLIEQCTKSKITNEAAASDPGKSGRSAEIEKLATDTKLPSKRGDHEQLVARLKEAASKVTEWSNPGEEQAMTARKKEVDERVTVNTLVHDISLGDAGRNGGNV</sequence>